<gene>
    <name evidence="2" type="ORF">I6G47_09765</name>
</gene>
<organism evidence="2 3">
    <name type="scientific">Delftia lacustris</name>
    <dbReference type="NCBI Taxonomy" id="558537"/>
    <lineage>
        <taxon>Bacteria</taxon>
        <taxon>Pseudomonadati</taxon>
        <taxon>Pseudomonadota</taxon>
        <taxon>Betaproteobacteria</taxon>
        <taxon>Burkholderiales</taxon>
        <taxon>Comamonadaceae</taxon>
        <taxon>Delftia</taxon>
    </lineage>
</organism>
<keyword evidence="3" id="KW-1185">Reference proteome</keyword>
<protein>
    <submittedName>
        <fullName evidence="2">Helix-turn-helix domain-containing protein</fullName>
    </submittedName>
</protein>
<accession>A0A7T3DHC4</accession>
<dbReference type="AlphaFoldDB" id="A0A7T3DHC4"/>
<dbReference type="KEGG" id="dla:I6G47_09765"/>
<feature type="domain" description="Helix-turn-helix" evidence="1">
    <location>
        <begin position="11"/>
        <end position="54"/>
    </location>
</feature>
<dbReference type="Pfam" id="PF12728">
    <property type="entry name" value="HTH_17"/>
    <property type="match status" value="1"/>
</dbReference>
<dbReference type="InterPro" id="IPR041657">
    <property type="entry name" value="HTH_17"/>
</dbReference>
<sequence>MSNSDTVGLIEAADILKVHPKTAEDMARDGTIPAGKIGRAYVFMRRDVVRHAEKVILQQTAERLVRKRSPKSIGKVRAAQVRVAH</sequence>
<dbReference type="EMBL" id="CP065748">
    <property type="protein sequence ID" value="QPS83325.1"/>
    <property type="molecule type" value="Genomic_DNA"/>
</dbReference>
<evidence type="ECO:0000313" key="3">
    <source>
        <dbReference type="Proteomes" id="UP000595064"/>
    </source>
</evidence>
<evidence type="ECO:0000313" key="2">
    <source>
        <dbReference type="EMBL" id="QPS83325.1"/>
    </source>
</evidence>
<name>A0A7T3DHC4_9BURK</name>
<dbReference type="RefSeq" id="WP_016453007.1">
    <property type="nucleotide sequence ID" value="NZ_CP065748.1"/>
</dbReference>
<proteinExistence type="predicted"/>
<dbReference type="Proteomes" id="UP000595064">
    <property type="component" value="Chromosome"/>
</dbReference>
<evidence type="ECO:0000259" key="1">
    <source>
        <dbReference type="Pfam" id="PF12728"/>
    </source>
</evidence>
<reference evidence="2 3" key="1">
    <citation type="submission" date="2020-12" db="EMBL/GenBank/DDBJ databases">
        <title>FDA dAtabase for Regulatory Grade micrObial Sequences (FDA-ARGOS): Supporting development and validation of Infectious Disease Dx tests.</title>
        <authorList>
            <person name="Sproer C."/>
            <person name="Gronow S."/>
            <person name="Severitt S."/>
            <person name="Schroder I."/>
            <person name="Tallon L."/>
            <person name="Sadzewicz L."/>
            <person name="Zhao X."/>
            <person name="Boylan J."/>
            <person name="Ott S."/>
            <person name="Bowen H."/>
            <person name="Vavikolanu K."/>
            <person name="Mehta A."/>
            <person name="Aluvathingal J."/>
            <person name="Nadendla S."/>
            <person name="Lowell S."/>
            <person name="Myers T."/>
            <person name="Yan Y."/>
            <person name="Sichtig H."/>
        </authorList>
    </citation>
    <scope>NUCLEOTIDE SEQUENCE [LARGE SCALE GENOMIC DNA]</scope>
    <source>
        <strain evidence="2 3">FDAARGOS_890</strain>
    </source>
</reference>